<comment type="cofactor">
    <cofactor evidence="1">
        <name>Mg(2+)</name>
        <dbReference type="ChEBI" id="CHEBI:18420"/>
    </cofactor>
</comment>
<gene>
    <name evidence="20" type="ORF">MNBD_DELTA03-1405</name>
</gene>
<evidence type="ECO:0000256" key="10">
    <source>
        <dbReference type="ARBA" id="ARBA00022692"/>
    </source>
</evidence>
<evidence type="ECO:0000256" key="5">
    <source>
        <dbReference type="ARBA" id="ARBA00013200"/>
    </source>
</evidence>
<evidence type="ECO:0000256" key="8">
    <source>
        <dbReference type="ARBA" id="ARBA00022573"/>
    </source>
</evidence>
<proteinExistence type="inferred from homology"/>
<comment type="pathway">
    <text evidence="3">Cofactor biosynthesis; adenosylcobalamin biosynthesis; adenosylcobalamin from cob(II)yrinate a,c-diamide: step 7/7.</text>
</comment>
<keyword evidence="12 19" id="KW-1133">Transmembrane helix</keyword>
<evidence type="ECO:0000256" key="6">
    <source>
        <dbReference type="ARBA" id="ARBA00015850"/>
    </source>
</evidence>
<evidence type="ECO:0000256" key="12">
    <source>
        <dbReference type="ARBA" id="ARBA00022989"/>
    </source>
</evidence>
<feature type="transmembrane region" description="Helical" evidence="19">
    <location>
        <begin position="31"/>
        <end position="52"/>
    </location>
</feature>
<comment type="catalytic activity">
    <reaction evidence="17">
        <text>alpha-ribazole + adenosylcob(III)inamide-GDP = adenosylcob(III)alamin + GMP + H(+)</text>
        <dbReference type="Rhea" id="RHEA:16049"/>
        <dbReference type="ChEBI" id="CHEBI:10329"/>
        <dbReference type="ChEBI" id="CHEBI:15378"/>
        <dbReference type="ChEBI" id="CHEBI:18408"/>
        <dbReference type="ChEBI" id="CHEBI:58115"/>
        <dbReference type="ChEBI" id="CHEBI:60487"/>
        <dbReference type="EC" id="2.7.8.26"/>
    </reaction>
</comment>
<dbReference type="EC" id="2.7.8.26" evidence="5"/>
<protein>
    <recommendedName>
        <fullName evidence="6">Adenosylcobinamide-GDP ribazoletransferase</fullName>
        <ecNumber evidence="5">2.7.8.26</ecNumber>
    </recommendedName>
    <alternativeName>
        <fullName evidence="16">Cobalamin synthase</fullName>
    </alternativeName>
    <alternativeName>
        <fullName evidence="15">Cobalamin-5'-phosphate synthase</fullName>
    </alternativeName>
</protein>
<dbReference type="InterPro" id="IPR003805">
    <property type="entry name" value="CobS"/>
</dbReference>
<dbReference type="GO" id="GO:0009236">
    <property type="term" value="P:cobalamin biosynthetic process"/>
    <property type="evidence" value="ECO:0007669"/>
    <property type="project" value="UniProtKB-UniPathway"/>
</dbReference>
<evidence type="ECO:0000256" key="17">
    <source>
        <dbReference type="ARBA" id="ARBA00048623"/>
    </source>
</evidence>
<evidence type="ECO:0000256" key="19">
    <source>
        <dbReference type="SAM" id="Phobius"/>
    </source>
</evidence>
<dbReference type="GO" id="GO:0051073">
    <property type="term" value="F:adenosylcobinamide-GDP ribazoletransferase activity"/>
    <property type="evidence" value="ECO:0007669"/>
    <property type="project" value="UniProtKB-EC"/>
</dbReference>
<keyword evidence="8" id="KW-0169">Cobalamin biosynthesis</keyword>
<keyword evidence="7" id="KW-1003">Cell membrane</keyword>
<dbReference type="AlphaFoldDB" id="A0A3B0UR80"/>
<feature type="transmembrane region" description="Helical" evidence="19">
    <location>
        <begin position="198"/>
        <end position="214"/>
    </location>
</feature>
<dbReference type="UniPathway" id="UPA00148">
    <property type="reaction ID" value="UER00238"/>
</dbReference>
<dbReference type="PANTHER" id="PTHR34148">
    <property type="entry name" value="ADENOSYLCOBINAMIDE-GDP RIBAZOLETRANSFERASE"/>
    <property type="match status" value="1"/>
</dbReference>
<accession>A0A3B0UR80</accession>
<keyword evidence="13 19" id="KW-0472">Membrane</keyword>
<evidence type="ECO:0000256" key="16">
    <source>
        <dbReference type="ARBA" id="ARBA00032853"/>
    </source>
</evidence>
<sequence>MAAFWAAWSFLTIIPLPGGRGQRADDLARSLPFFPLVGLVIAILMAALAGIFRHFLPPMLAAVLLTLCLLAVSGGFHLDGLADSADGLFSARPKERMLEIMRDSHIGVMGVIAIVMVLLLKVAALSALDDRRFVLAAFLMPLCGRCLMVVNMAVLPYIRKQGAASLFYPDHHKLRLPALWALLLLYAASWYGGGPRALVSMLVSLLAVALWAWFCRARIGGATGDTLGAGCELAEMVMALGL</sequence>
<comment type="similarity">
    <text evidence="4">Belongs to the CobS family.</text>
</comment>
<organism evidence="20">
    <name type="scientific">hydrothermal vent metagenome</name>
    <dbReference type="NCBI Taxonomy" id="652676"/>
    <lineage>
        <taxon>unclassified sequences</taxon>
        <taxon>metagenomes</taxon>
        <taxon>ecological metagenomes</taxon>
    </lineage>
</organism>
<dbReference type="Pfam" id="PF02654">
    <property type="entry name" value="CobS"/>
    <property type="match status" value="1"/>
</dbReference>
<evidence type="ECO:0000256" key="7">
    <source>
        <dbReference type="ARBA" id="ARBA00022475"/>
    </source>
</evidence>
<evidence type="ECO:0000256" key="18">
    <source>
        <dbReference type="ARBA" id="ARBA00049504"/>
    </source>
</evidence>
<evidence type="ECO:0000256" key="13">
    <source>
        <dbReference type="ARBA" id="ARBA00023136"/>
    </source>
</evidence>
<evidence type="ECO:0000256" key="3">
    <source>
        <dbReference type="ARBA" id="ARBA00004663"/>
    </source>
</evidence>
<evidence type="ECO:0000256" key="4">
    <source>
        <dbReference type="ARBA" id="ARBA00010561"/>
    </source>
</evidence>
<keyword evidence="10 19" id="KW-0812">Transmembrane</keyword>
<feature type="transmembrane region" description="Helical" evidence="19">
    <location>
        <begin position="59"/>
        <end position="78"/>
    </location>
</feature>
<dbReference type="EMBL" id="UOEX01000043">
    <property type="protein sequence ID" value="VAW33575.1"/>
    <property type="molecule type" value="Genomic_DNA"/>
</dbReference>
<feature type="transmembrane region" description="Helical" evidence="19">
    <location>
        <begin position="174"/>
        <end position="191"/>
    </location>
</feature>
<dbReference type="GO" id="GO:0005886">
    <property type="term" value="C:plasma membrane"/>
    <property type="evidence" value="ECO:0007669"/>
    <property type="project" value="UniProtKB-SubCell"/>
</dbReference>
<dbReference type="PANTHER" id="PTHR34148:SF1">
    <property type="entry name" value="ADENOSYLCOBINAMIDE-GDP RIBAZOLETRANSFERASE"/>
    <property type="match status" value="1"/>
</dbReference>
<evidence type="ECO:0000256" key="2">
    <source>
        <dbReference type="ARBA" id="ARBA00004651"/>
    </source>
</evidence>
<evidence type="ECO:0000256" key="11">
    <source>
        <dbReference type="ARBA" id="ARBA00022842"/>
    </source>
</evidence>
<comment type="subcellular location">
    <subcellularLocation>
        <location evidence="2">Cell membrane</location>
        <topology evidence="2">Multi-pass membrane protein</topology>
    </subcellularLocation>
</comment>
<feature type="transmembrane region" description="Helical" evidence="19">
    <location>
        <begin position="133"/>
        <end position="154"/>
    </location>
</feature>
<keyword evidence="9 20" id="KW-0808">Transferase</keyword>
<evidence type="ECO:0000256" key="14">
    <source>
        <dbReference type="ARBA" id="ARBA00025228"/>
    </source>
</evidence>
<dbReference type="GO" id="GO:0008818">
    <property type="term" value="F:cobalamin 5'-phosphate synthase activity"/>
    <property type="evidence" value="ECO:0007669"/>
    <property type="project" value="InterPro"/>
</dbReference>
<evidence type="ECO:0000313" key="20">
    <source>
        <dbReference type="EMBL" id="VAW33575.1"/>
    </source>
</evidence>
<comment type="function">
    <text evidence="14">Joins adenosylcobinamide-GDP and alpha-ribazole to generate adenosylcobalamin (Ado-cobalamin). Also synthesizes adenosylcobalamin 5'-phosphate from adenosylcobinamide-GDP and alpha-ribazole 5'-phosphate.</text>
</comment>
<name>A0A3B0UR80_9ZZZZ</name>
<evidence type="ECO:0000256" key="15">
    <source>
        <dbReference type="ARBA" id="ARBA00032605"/>
    </source>
</evidence>
<comment type="catalytic activity">
    <reaction evidence="18">
        <text>alpha-ribazole 5'-phosphate + adenosylcob(III)inamide-GDP = adenosylcob(III)alamin 5'-phosphate + GMP + H(+)</text>
        <dbReference type="Rhea" id="RHEA:23560"/>
        <dbReference type="ChEBI" id="CHEBI:15378"/>
        <dbReference type="ChEBI" id="CHEBI:57918"/>
        <dbReference type="ChEBI" id="CHEBI:58115"/>
        <dbReference type="ChEBI" id="CHEBI:60487"/>
        <dbReference type="ChEBI" id="CHEBI:60493"/>
        <dbReference type="EC" id="2.7.8.26"/>
    </reaction>
</comment>
<dbReference type="HAMAP" id="MF_00719">
    <property type="entry name" value="CobS"/>
    <property type="match status" value="1"/>
</dbReference>
<keyword evidence="11" id="KW-0460">Magnesium</keyword>
<feature type="transmembrane region" description="Helical" evidence="19">
    <location>
        <begin position="106"/>
        <end position="126"/>
    </location>
</feature>
<evidence type="ECO:0000256" key="9">
    <source>
        <dbReference type="ARBA" id="ARBA00022679"/>
    </source>
</evidence>
<evidence type="ECO:0000256" key="1">
    <source>
        <dbReference type="ARBA" id="ARBA00001946"/>
    </source>
</evidence>
<reference evidence="20" key="1">
    <citation type="submission" date="2018-06" db="EMBL/GenBank/DDBJ databases">
        <authorList>
            <person name="Zhirakovskaya E."/>
        </authorList>
    </citation>
    <scope>NUCLEOTIDE SEQUENCE</scope>
</reference>
<dbReference type="NCBIfam" id="TIGR00317">
    <property type="entry name" value="cobS"/>
    <property type="match status" value="1"/>
</dbReference>